<reference evidence="2 3" key="1">
    <citation type="submission" date="2016-06" db="EMBL/GenBank/DDBJ databases">
        <authorList>
            <person name="Kjaerup R.B."/>
            <person name="Dalgaard T.S."/>
            <person name="Juul-Madsen H.R."/>
        </authorList>
    </citation>
    <scope>NUCLEOTIDE SEQUENCE [LARGE SCALE GENOMIC DNA]</scope>
    <source>
        <strain evidence="2 3">1081914.2</strain>
    </source>
</reference>
<dbReference type="eggNOG" id="COG0739">
    <property type="taxonomic scope" value="Bacteria"/>
</dbReference>
<dbReference type="InterPro" id="IPR025442">
    <property type="entry name" value="DUF4185"/>
</dbReference>
<dbReference type="STRING" id="1790.A5645_19480"/>
<proteinExistence type="predicted"/>
<evidence type="ECO:0000313" key="2">
    <source>
        <dbReference type="EMBL" id="OBI74467.1"/>
    </source>
</evidence>
<dbReference type="OrthoDB" id="4789771at2"/>
<organism evidence="2 3">
    <name type="scientific">Mycobacterium asiaticum</name>
    <dbReference type="NCBI Taxonomy" id="1790"/>
    <lineage>
        <taxon>Bacteria</taxon>
        <taxon>Bacillati</taxon>
        <taxon>Actinomycetota</taxon>
        <taxon>Actinomycetes</taxon>
        <taxon>Mycobacteriales</taxon>
        <taxon>Mycobacteriaceae</taxon>
        <taxon>Mycobacterium</taxon>
    </lineage>
</organism>
<dbReference type="Proteomes" id="UP000093795">
    <property type="component" value="Unassembled WGS sequence"/>
</dbReference>
<dbReference type="AlphaFoldDB" id="A0A1A3BKN4"/>
<sequence>MKRPRSDGPGALAFSNARLARGQSRNLGAVAGTGARRGIRGIGAVDLGEIVRLPNGKLVAVFGDSFRGDHVGADPHYPSVAVPVALDAAGRVLFGRPLTGPAGSGNVLFPSPPPAHGRNTLPAGSIELHDGTTYMMVTGTSDLVPDGGSWLVQVTDDPAAGWRPIDGSWRPWTPAPDPGHPTQISGYQGADGEVYIAADSFDRTLPVTMYRVDAAQVTDRSAWRPWTGTRWGRPGDLAAKPLSPGKYGELSFREVDGRPVLVGFDASIGFGAVRVQVGRAGPTEIFSDGAATLVMQQHDPDAANFVPQNYGGFILPGSTLDNLHIFGSQWHSPKDGPQIYNTQHIVVHPHR</sequence>
<comment type="caution">
    <text evidence="2">The sequence shown here is derived from an EMBL/GenBank/DDBJ whole genome shotgun (WGS) entry which is preliminary data.</text>
</comment>
<dbReference type="RefSeq" id="WP_065123330.1">
    <property type="nucleotide sequence ID" value="NZ_LZKQ01000305.1"/>
</dbReference>
<feature type="domain" description="DUF4185" evidence="1">
    <location>
        <begin position="41"/>
        <end position="342"/>
    </location>
</feature>
<dbReference type="Pfam" id="PF13810">
    <property type="entry name" value="DUF4185"/>
    <property type="match status" value="1"/>
</dbReference>
<evidence type="ECO:0000259" key="1">
    <source>
        <dbReference type="Pfam" id="PF13810"/>
    </source>
</evidence>
<evidence type="ECO:0000313" key="3">
    <source>
        <dbReference type="Proteomes" id="UP000093795"/>
    </source>
</evidence>
<name>A0A1A3BKN4_MYCAS</name>
<dbReference type="EMBL" id="LZKQ01000305">
    <property type="protein sequence ID" value="OBI74467.1"/>
    <property type="molecule type" value="Genomic_DNA"/>
</dbReference>
<accession>A0A1A3BKN4</accession>
<gene>
    <name evidence="2" type="ORF">A9X01_00235</name>
</gene>
<protein>
    <recommendedName>
        <fullName evidence="1">DUF4185 domain-containing protein</fullName>
    </recommendedName>
</protein>